<keyword evidence="1" id="KW-0812">Transmembrane</keyword>
<evidence type="ECO:0000313" key="3">
    <source>
        <dbReference type="Proteomes" id="UP001054889"/>
    </source>
</evidence>
<evidence type="ECO:0000313" key="2">
    <source>
        <dbReference type="EMBL" id="GJM84441.1"/>
    </source>
</evidence>
<feature type="transmembrane region" description="Helical" evidence="1">
    <location>
        <begin position="79"/>
        <end position="98"/>
    </location>
</feature>
<keyword evidence="1" id="KW-0472">Membrane</keyword>
<gene>
    <name evidence="2" type="primary">ga00109</name>
    <name evidence="2" type="ORF">PR202_ga00109</name>
</gene>
<reference evidence="2" key="2">
    <citation type="submission" date="2021-12" db="EMBL/GenBank/DDBJ databases">
        <title>Resequencing data analysis of finger millet.</title>
        <authorList>
            <person name="Hatakeyama M."/>
            <person name="Aluri S."/>
            <person name="Balachadran M.T."/>
            <person name="Sivarajan S.R."/>
            <person name="Poveda L."/>
            <person name="Shimizu-Inatsugi R."/>
            <person name="Schlapbach R."/>
            <person name="Sreeman S.M."/>
            <person name="Shimizu K.K."/>
        </authorList>
    </citation>
    <scope>NUCLEOTIDE SEQUENCE</scope>
</reference>
<comment type="caution">
    <text evidence="2">The sequence shown here is derived from an EMBL/GenBank/DDBJ whole genome shotgun (WGS) entry which is preliminary data.</text>
</comment>
<name>A0AAV5BCK7_ELECO</name>
<proteinExistence type="predicted"/>
<dbReference type="Proteomes" id="UP001054889">
    <property type="component" value="Unassembled WGS sequence"/>
</dbReference>
<evidence type="ECO:0000256" key="1">
    <source>
        <dbReference type="SAM" id="Phobius"/>
    </source>
</evidence>
<sequence length="132" mass="14820">MARIPQVVPLWAMVKRPWLGFLLSSSKAFLLGLALRSPWTPSTQMCVAFFSANADPENADRLPADGSLRSVSSFPLSPIFYFVLYIIYCNLSNIVHNLRVHMMMHVLIRDENDGILCPIPSHKFSDSPRGNS</sequence>
<organism evidence="2 3">
    <name type="scientific">Eleusine coracana subsp. coracana</name>
    <dbReference type="NCBI Taxonomy" id="191504"/>
    <lineage>
        <taxon>Eukaryota</taxon>
        <taxon>Viridiplantae</taxon>
        <taxon>Streptophyta</taxon>
        <taxon>Embryophyta</taxon>
        <taxon>Tracheophyta</taxon>
        <taxon>Spermatophyta</taxon>
        <taxon>Magnoliopsida</taxon>
        <taxon>Liliopsida</taxon>
        <taxon>Poales</taxon>
        <taxon>Poaceae</taxon>
        <taxon>PACMAD clade</taxon>
        <taxon>Chloridoideae</taxon>
        <taxon>Cynodonteae</taxon>
        <taxon>Eleusininae</taxon>
        <taxon>Eleusine</taxon>
    </lineage>
</organism>
<keyword evidence="1" id="KW-1133">Transmembrane helix</keyword>
<protein>
    <submittedName>
        <fullName evidence="2">Uncharacterized protein</fullName>
    </submittedName>
</protein>
<reference evidence="2" key="1">
    <citation type="journal article" date="2018" name="DNA Res.">
        <title>Multiple hybrid de novo genome assembly of finger millet, an orphan allotetraploid crop.</title>
        <authorList>
            <person name="Hatakeyama M."/>
            <person name="Aluri S."/>
            <person name="Balachadran M.T."/>
            <person name="Sivarajan S.R."/>
            <person name="Patrignani A."/>
            <person name="Gruter S."/>
            <person name="Poveda L."/>
            <person name="Shimizu-Inatsugi R."/>
            <person name="Baeten J."/>
            <person name="Francoijs K.J."/>
            <person name="Nataraja K.N."/>
            <person name="Reddy Y.A.N."/>
            <person name="Phadnis S."/>
            <person name="Ravikumar R.L."/>
            <person name="Schlapbach R."/>
            <person name="Sreeman S.M."/>
            <person name="Shimizu K.K."/>
        </authorList>
    </citation>
    <scope>NUCLEOTIDE SEQUENCE</scope>
</reference>
<keyword evidence="3" id="KW-1185">Reference proteome</keyword>
<dbReference type="EMBL" id="BQKI01000001">
    <property type="protein sequence ID" value="GJM84441.1"/>
    <property type="molecule type" value="Genomic_DNA"/>
</dbReference>
<accession>A0AAV5BCK7</accession>
<dbReference type="AlphaFoldDB" id="A0AAV5BCK7"/>